<dbReference type="PROSITE" id="PS51482">
    <property type="entry name" value="DEGV"/>
    <property type="match status" value="1"/>
</dbReference>
<sequence length="276" mass="30317">MIHIVTDSTAQLTSEEIKAHQITVVPLTVTLEGQHYRDRIDISRDEFSRRLKEDQEFPKTSQPSMGQFIETYRRLANPGDQIISIHIGSVLSGTVQTAQMAAKQVSAPIEVVDSGLTDRGLGFAVLKAAELIKTQSDLKTIVAALTAYLAKITLTCFVNSLDYLVKGGRANRAVGFVSTLIKLKLELGMPAGKLKVIHKARGEKGMQKMVTQVVNQIINDHQITRVGLSYVDSHVDTDRIAAELKQARPDLEIMNELTSPTIMTHVGPKGFAVIFV</sequence>
<gene>
    <name evidence="3" type="ORF">FC85_GL002444</name>
</gene>
<reference evidence="3 4" key="1">
    <citation type="journal article" date="2015" name="Genome Announc.">
        <title>Expanding the biotechnology potential of lactobacilli through comparative genomics of 213 strains and associated genera.</title>
        <authorList>
            <person name="Sun Z."/>
            <person name="Harris H.M."/>
            <person name="McCann A."/>
            <person name="Guo C."/>
            <person name="Argimon S."/>
            <person name="Zhang W."/>
            <person name="Yang X."/>
            <person name="Jeffery I.B."/>
            <person name="Cooney J.C."/>
            <person name="Kagawa T.F."/>
            <person name="Liu W."/>
            <person name="Song Y."/>
            <person name="Salvetti E."/>
            <person name="Wrobel A."/>
            <person name="Rasinkangas P."/>
            <person name="Parkhill J."/>
            <person name="Rea M.C."/>
            <person name="O'Sullivan O."/>
            <person name="Ritari J."/>
            <person name="Douillard F.P."/>
            <person name="Paul Ross R."/>
            <person name="Yang R."/>
            <person name="Briner A.E."/>
            <person name="Felis G.E."/>
            <person name="de Vos W.M."/>
            <person name="Barrangou R."/>
            <person name="Klaenhammer T.R."/>
            <person name="Caufield P.W."/>
            <person name="Cui Y."/>
            <person name="Zhang H."/>
            <person name="O'Toole P.W."/>
        </authorList>
    </citation>
    <scope>NUCLEOTIDE SEQUENCE [LARGE SCALE GENOMIC DNA]</scope>
    <source>
        <strain evidence="3 4">DSM 14421</strain>
    </source>
</reference>
<evidence type="ECO:0000313" key="3">
    <source>
        <dbReference type="EMBL" id="KRL68626.1"/>
    </source>
</evidence>
<dbReference type="AlphaFoldDB" id="A0A0R1SQ57"/>
<keyword evidence="2" id="KW-0446">Lipid-binding</keyword>
<dbReference type="InterPro" id="IPR003797">
    <property type="entry name" value="DegV"/>
</dbReference>
<dbReference type="GO" id="GO:0008289">
    <property type="term" value="F:lipid binding"/>
    <property type="evidence" value="ECO:0007669"/>
    <property type="project" value="UniProtKB-KW"/>
</dbReference>
<organism evidence="3 4">
    <name type="scientific">Lentilactobacillus diolivorans DSM 14421</name>
    <dbReference type="NCBI Taxonomy" id="1423739"/>
    <lineage>
        <taxon>Bacteria</taxon>
        <taxon>Bacillati</taxon>
        <taxon>Bacillota</taxon>
        <taxon>Bacilli</taxon>
        <taxon>Lactobacillales</taxon>
        <taxon>Lactobacillaceae</taxon>
        <taxon>Lentilactobacillus</taxon>
    </lineage>
</organism>
<evidence type="ECO:0000313" key="4">
    <source>
        <dbReference type="Proteomes" id="UP000052013"/>
    </source>
</evidence>
<dbReference type="InterPro" id="IPR043168">
    <property type="entry name" value="DegV_C"/>
</dbReference>
<name>A0A0R1SQ57_9LACO</name>
<proteinExistence type="predicted"/>
<evidence type="ECO:0000256" key="2">
    <source>
        <dbReference type="ARBA" id="ARBA00023121"/>
    </source>
</evidence>
<dbReference type="RefSeq" id="WP_057864059.1">
    <property type="nucleotide sequence ID" value="NZ_AZEY01000023.1"/>
</dbReference>
<dbReference type="EMBL" id="AZEY01000023">
    <property type="protein sequence ID" value="KRL68626.1"/>
    <property type="molecule type" value="Genomic_DNA"/>
</dbReference>
<dbReference type="InterPro" id="IPR050270">
    <property type="entry name" value="DegV_domain_contain"/>
</dbReference>
<protein>
    <submittedName>
        <fullName evidence="3">DegV family protein</fullName>
    </submittedName>
</protein>
<dbReference type="PANTHER" id="PTHR33434:SF2">
    <property type="entry name" value="FATTY ACID-BINDING PROTEIN TM_1468"/>
    <property type="match status" value="1"/>
</dbReference>
<dbReference type="PATRIC" id="fig|1423739.3.peg.2542"/>
<dbReference type="STRING" id="1423739.FC85_GL002444"/>
<evidence type="ECO:0000256" key="1">
    <source>
        <dbReference type="ARBA" id="ARBA00003238"/>
    </source>
</evidence>
<dbReference type="SUPFAM" id="SSF82549">
    <property type="entry name" value="DAK1/DegV-like"/>
    <property type="match status" value="1"/>
</dbReference>
<comment type="function">
    <text evidence="1">May bind long-chain fatty acids, such as palmitate, and may play a role in lipid transport or fatty acid metabolism.</text>
</comment>
<dbReference type="NCBIfam" id="TIGR00762">
    <property type="entry name" value="DegV"/>
    <property type="match status" value="1"/>
</dbReference>
<dbReference type="Gene3D" id="3.30.1180.10">
    <property type="match status" value="1"/>
</dbReference>
<dbReference type="PANTHER" id="PTHR33434">
    <property type="entry name" value="DEGV DOMAIN-CONTAINING PROTEIN DR_1986-RELATED"/>
    <property type="match status" value="1"/>
</dbReference>
<comment type="caution">
    <text evidence="3">The sequence shown here is derived from an EMBL/GenBank/DDBJ whole genome shotgun (WGS) entry which is preliminary data.</text>
</comment>
<accession>A0A0R1SQ57</accession>
<dbReference type="Gene3D" id="3.40.50.10170">
    <property type="match status" value="1"/>
</dbReference>
<dbReference type="Pfam" id="PF02645">
    <property type="entry name" value="DegV"/>
    <property type="match status" value="1"/>
</dbReference>
<dbReference type="Proteomes" id="UP000052013">
    <property type="component" value="Unassembled WGS sequence"/>
</dbReference>